<keyword evidence="3" id="KW-1185">Reference proteome</keyword>
<accession>A0AAV2EQN2</accession>
<name>A0AAV2EQN2_9ROSI</name>
<evidence type="ECO:0000256" key="1">
    <source>
        <dbReference type="SAM" id="MobiDB-lite"/>
    </source>
</evidence>
<organism evidence="2 3">
    <name type="scientific">Linum trigynum</name>
    <dbReference type="NCBI Taxonomy" id="586398"/>
    <lineage>
        <taxon>Eukaryota</taxon>
        <taxon>Viridiplantae</taxon>
        <taxon>Streptophyta</taxon>
        <taxon>Embryophyta</taxon>
        <taxon>Tracheophyta</taxon>
        <taxon>Spermatophyta</taxon>
        <taxon>Magnoliopsida</taxon>
        <taxon>eudicotyledons</taxon>
        <taxon>Gunneridae</taxon>
        <taxon>Pentapetalae</taxon>
        <taxon>rosids</taxon>
        <taxon>fabids</taxon>
        <taxon>Malpighiales</taxon>
        <taxon>Linaceae</taxon>
        <taxon>Linum</taxon>
    </lineage>
</organism>
<sequence length="74" mass="8650">MHAKRWQIQGGSNLQNCIYRRHVGDLSLQSTKSRKETLNKPENRDISSSYPNPDCEDSGAEKRREREKPQQLHD</sequence>
<dbReference type="Proteomes" id="UP001497516">
    <property type="component" value="Chromosome 5"/>
</dbReference>
<feature type="region of interest" description="Disordered" evidence="1">
    <location>
        <begin position="29"/>
        <end position="74"/>
    </location>
</feature>
<dbReference type="AlphaFoldDB" id="A0AAV2EQN2"/>
<evidence type="ECO:0000313" key="2">
    <source>
        <dbReference type="EMBL" id="CAL1388119.1"/>
    </source>
</evidence>
<feature type="compositionally biased region" description="Basic and acidic residues" evidence="1">
    <location>
        <begin position="59"/>
        <end position="74"/>
    </location>
</feature>
<gene>
    <name evidence="2" type="ORF">LTRI10_LOCUS29062</name>
</gene>
<protein>
    <submittedName>
        <fullName evidence="2">Uncharacterized protein</fullName>
    </submittedName>
</protein>
<reference evidence="2 3" key="1">
    <citation type="submission" date="2024-04" db="EMBL/GenBank/DDBJ databases">
        <authorList>
            <person name="Fracassetti M."/>
        </authorList>
    </citation>
    <scope>NUCLEOTIDE SEQUENCE [LARGE SCALE GENOMIC DNA]</scope>
</reference>
<evidence type="ECO:0000313" key="3">
    <source>
        <dbReference type="Proteomes" id="UP001497516"/>
    </source>
</evidence>
<feature type="compositionally biased region" description="Basic and acidic residues" evidence="1">
    <location>
        <begin position="33"/>
        <end position="45"/>
    </location>
</feature>
<dbReference type="EMBL" id="OZ034818">
    <property type="protein sequence ID" value="CAL1388119.1"/>
    <property type="molecule type" value="Genomic_DNA"/>
</dbReference>
<proteinExistence type="predicted"/>